<reference evidence="13" key="2">
    <citation type="submission" date="2016-05" db="EMBL/GenBank/DDBJ databases">
        <title>Comparative analysis highlights variable genome content of wheat rusts and divergence of the mating loci.</title>
        <authorList>
            <person name="Cuomo C.A."/>
            <person name="Bakkeren G."/>
            <person name="Szabo L."/>
            <person name="Khalil H."/>
            <person name="Joly D."/>
            <person name="Goldberg J."/>
            <person name="Young S."/>
            <person name="Zeng Q."/>
            <person name="Fellers J."/>
        </authorList>
    </citation>
    <scope>NUCLEOTIDE SEQUENCE [LARGE SCALE GENOMIC DNA]</scope>
    <source>
        <strain evidence="13">1-1 BBBD Race 1</strain>
    </source>
</reference>
<keyword evidence="9 10" id="KW-0472">Membrane</keyword>
<name>A0A180GZH1_PUCT1</name>
<reference evidence="14 15" key="3">
    <citation type="journal article" date="2017" name="G3 (Bethesda)">
        <title>Comparative analysis highlights variable genome content of wheat rusts and divergence of the mating loci.</title>
        <authorList>
            <person name="Cuomo C.A."/>
            <person name="Bakkeren G."/>
            <person name="Khalil H.B."/>
            <person name="Panwar V."/>
            <person name="Joly D."/>
            <person name="Linning R."/>
            <person name="Sakthikumar S."/>
            <person name="Song X."/>
            <person name="Adiconis X."/>
            <person name="Fan L."/>
            <person name="Goldberg J.M."/>
            <person name="Levin J.Z."/>
            <person name="Young S."/>
            <person name="Zeng Q."/>
            <person name="Anikster Y."/>
            <person name="Bruce M."/>
            <person name="Wang M."/>
            <person name="Yin C."/>
            <person name="McCallum B."/>
            <person name="Szabo L.J."/>
            <person name="Hulbert S."/>
            <person name="Chen X."/>
            <person name="Fellers J.P."/>
        </authorList>
    </citation>
    <scope>NUCLEOTIDE SEQUENCE</scope>
    <source>
        <strain evidence="14">isolate 1-1 / race 1 (BBBD)</strain>
        <strain evidence="15">Isolate 1-1 / race 1 (BBBD)</strain>
    </source>
</reference>
<dbReference type="GO" id="GO:0006487">
    <property type="term" value="P:protein N-linked glycosylation"/>
    <property type="evidence" value="ECO:0007669"/>
    <property type="project" value="TreeGrafter"/>
</dbReference>
<reference evidence="14" key="4">
    <citation type="submission" date="2025-05" db="UniProtKB">
        <authorList>
            <consortium name="EnsemblFungi"/>
        </authorList>
    </citation>
    <scope>IDENTIFICATION</scope>
    <source>
        <strain evidence="14">isolate 1-1 / race 1 (BBBD)</strain>
    </source>
</reference>
<dbReference type="EMBL" id="ADAS02000008">
    <property type="protein sequence ID" value="OAV98246.1"/>
    <property type="molecule type" value="Genomic_DNA"/>
</dbReference>
<dbReference type="InterPro" id="IPR005599">
    <property type="entry name" value="GPI_mannosylTrfase"/>
</dbReference>
<feature type="transmembrane region" description="Helical" evidence="10">
    <location>
        <begin position="590"/>
        <end position="614"/>
    </location>
</feature>
<keyword evidence="7 10" id="KW-0256">Endoplasmic reticulum</keyword>
<dbReference type="GO" id="GO:0005789">
    <property type="term" value="C:endoplasmic reticulum membrane"/>
    <property type="evidence" value="ECO:0007669"/>
    <property type="project" value="UniProtKB-SubCell"/>
</dbReference>
<sequence length="966" mass="108877">MVHSEEHEVEDCGLMTWPLAILHRRVRGYGKHCPGADSSRSSARRVKDIDEFDGHQLTKRFGIKQCVAQEEAKKLPMSYDAEMEKTRALDRGAAVKKIWCRRCMPQQTSEFFCSDCEQKLHRAKFAQAQLSKHKSDEDRLCKDCADLTMRKVEAVRVGEEYEADEIENTLKARRVAKDTVCLDVGPAEGAGAGDQWEEESGAGADRLGGWPASGVFKPQPATPTPHPPRTRQATTDPIQRQRPTTQSAMLPAGVQTIRFRKPTNDSAASKAAESSEKLKAAKHVVVKDTLIAEQINRNRPPWVPKLSVAFRILVLVRFCAAMYSSISDCDETFNFWEPTHYLVHGKGFQTWEYSPDYSIRSWFFVLLHSFPAWLASKAFPLDKRPGFFAIRAMLAFLSSYTEAKLYRAIADHINPRAARYYLSMSLFSAAMWSASSAYLPSAFAMQAISLAFSYVLEPVSSKSASGRRTFFACLFFVIATVAGWPFVGVLALPFAFEELSLCGDDEVMPASRPGWAASRFNRLFVCGLASLVLVSVPLVFVDWLAYGKLLFVPLNIVLYNVFPHKFGSGVGGGGPELYGTEPSHFYLLNLLLNFNIVFILALLSIPLVLFTSRFSKSRGVRLGQKLRLANQTPSAHLLIVRLLPVYAWIALMSQQPHKEERFMQPIYTLISFNAAVSLSLIRGWMEDIFVKITSSPYRAGQTSIFSTVTRTVIMTSSCIAIARILALQNYYHAPLDLMFHFQYNELPVRAIQTYPAEYAYLGLNTTKPILEAIEHAEYTVDLGPLAREKLTLCLGESWFRFPTQFLVPDPINVQFVKGPFEGILPAKFISSPKKDQFDGPTTRPSNSTPSHPFSEWLWRRKGTRTNGGKFNTQNKEEIDRYVDPETQCSYAIGLNYPHRSAGWRGNEFEDGALWEPRKCVKMLDGQQTPTLFRTLWLPLSWWTDAHVGERKGKLSFAELCLYKRTA</sequence>
<evidence type="ECO:0000256" key="4">
    <source>
        <dbReference type="ARBA" id="ARBA00022676"/>
    </source>
</evidence>
<dbReference type="OrthoDB" id="497541at2759"/>
<evidence type="ECO:0000256" key="1">
    <source>
        <dbReference type="ARBA" id="ARBA00004477"/>
    </source>
</evidence>
<keyword evidence="5" id="KW-0808">Transferase</keyword>
<evidence type="ECO:0000256" key="6">
    <source>
        <dbReference type="ARBA" id="ARBA00022692"/>
    </source>
</evidence>
<proteinExistence type="inferred from homology"/>
<keyword evidence="8 10" id="KW-1133">Transmembrane helix</keyword>
<comment type="subcellular location">
    <subcellularLocation>
        <location evidence="1 10">Endoplasmic reticulum membrane</location>
        <topology evidence="1 10">Multi-pass membrane protein</topology>
    </subcellularLocation>
</comment>
<dbReference type="UniPathway" id="UPA00378"/>
<evidence type="ECO:0000256" key="2">
    <source>
        <dbReference type="ARBA" id="ARBA00004922"/>
    </source>
</evidence>
<evidence type="ECO:0000256" key="11">
    <source>
        <dbReference type="SAM" id="MobiDB-lite"/>
    </source>
</evidence>
<feature type="transmembrane region" description="Helical" evidence="10">
    <location>
        <begin position="516"/>
        <end position="536"/>
    </location>
</feature>
<feature type="transmembrane region" description="Helical" evidence="10">
    <location>
        <begin position="429"/>
        <end position="456"/>
    </location>
</feature>
<gene>
    <name evidence="13" type="ORF">PTTG_00301</name>
</gene>
<evidence type="ECO:0000256" key="7">
    <source>
        <dbReference type="ARBA" id="ARBA00022824"/>
    </source>
</evidence>
<feature type="compositionally biased region" description="Polar residues" evidence="11">
    <location>
        <begin position="236"/>
        <end position="246"/>
    </location>
</feature>
<dbReference type="STRING" id="630390.A0A180GZH1"/>
<feature type="domain" description="Stc1" evidence="12">
    <location>
        <begin position="80"/>
        <end position="145"/>
    </location>
</feature>
<evidence type="ECO:0000313" key="13">
    <source>
        <dbReference type="EMBL" id="OAV98246.1"/>
    </source>
</evidence>
<keyword evidence="15" id="KW-1185">Reference proteome</keyword>
<dbReference type="GO" id="GO:0000026">
    <property type="term" value="F:alpha-1,2-mannosyltransferase activity"/>
    <property type="evidence" value="ECO:0007669"/>
    <property type="project" value="TreeGrafter"/>
</dbReference>
<dbReference type="VEuPathDB" id="FungiDB:PTTG_00301"/>
<feature type="region of interest" description="Disordered" evidence="11">
    <location>
        <begin position="186"/>
        <end position="246"/>
    </location>
</feature>
<keyword evidence="6 10" id="KW-0812">Transmembrane</keyword>
<evidence type="ECO:0000256" key="8">
    <source>
        <dbReference type="ARBA" id="ARBA00022989"/>
    </source>
</evidence>
<dbReference type="Pfam" id="PF03901">
    <property type="entry name" value="Glyco_transf_22"/>
    <property type="match status" value="1"/>
</dbReference>
<comment type="similarity">
    <text evidence="3 10">Belongs to the glycosyltransferase 22 family.</text>
</comment>
<evidence type="ECO:0000256" key="10">
    <source>
        <dbReference type="RuleBase" id="RU363075"/>
    </source>
</evidence>
<feature type="region of interest" description="Disordered" evidence="11">
    <location>
        <begin position="832"/>
        <end position="852"/>
    </location>
</feature>
<reference evidence="13" key="1">
    <citation type="submission" date="2009-11" db="EMBL/GenBank/DDBJ databases">
        <authorList>
            <consortium name="The Broad Institute Genome Sequencing Platform"/>
            <person name="Ward D."/>
            <person name="Feldgarden M."/>
            <person name="Earl A."/>
            <person name="Young S.K."/>
            <person name="Zeng Q."/>
            <person name="Koehrsen M."/>
            <person name="Alvarado L."/>
            <person name="Berlin A."/>
            <person name="Bochicchio J."/>
            <person name="Borenstein D."/>
            <person name="Chapman S.B."/>
            <person name="Chen Z."/>
            <person name="Engels R."/>
            <person name="Freedman E."/>
            <person name="Gellesch M."/>
            <person name="Goldberg J."/>
            <person name="Griggs A."/>
            <person name="Gujja S."/>
            <person name="Heilman E."/>
            <person name="Heiman D."/>
            <person name="Hepburn T."/>
            <person name="Howarth C."/>
            <person name="Jen D."/>
            <person name="Larson L."/>
            <person name="Lewis B."/>
            <person name="Mehta T."/>
            <person name="Park D."/>
            <person name="Pearson M."/>
            <person name="Roberts A."/>
            <person name="Saif S."/>
            <person name="Shea T."/>
            <person name="Shenoy N."/>
            <person name="Sisk P."/>
            <person name="Stolte C."/>
            <person name="Sykes S."/>
            <person name="Thomson T."/>
            <person name="Walk T."/>
            <person name="White J."/>
            <person name="Yandava C."/>
            <person name="Izard J."/>
            <person name="Baranova O.V."/>
            <person name="Blanton J.M."/>
            <person name="Tanner A.C."/>
            <person name="Dewhirst F.E."/>
            <person name="Haas B."/>
            <person name="Nusbaum C."/>
            <person name="Birren B."/>
        </authorList>
    </citation>
    <scope>NUCLEOTIDE SEQUENCE [LARGE SCALE GENOMIC DNA]</scope>
    <source>
        <strain evidence="13">1-1 BBBD Race 1</strain>
    </source>
</reference>
<protein>
    <recommendedName>
        <fullName evidence="10">Mannosyltransferase</fullName>
        <ecNumber evidence="10">2.4.1.-</ecNumber>
    </recommendedName>
</protein>
<dbReference type="PANTHER" id="PTHR22760">
    <property type="entry name" value="GLYCOSYLTRANSFERASE"/>
    <property type="match status" value="1"/>
</dbReference>
<comment type="pathway">
    <text evidence="2">Protein modification; protein glycosylation.</text>
</comment>
<feature type="transmembrane region" description="Helical" evidence="10">
    <location>
        <begin position="543"/>
        <end position="562"/>
    </location>
</feature>
<feature type="transmembrane region" description="Helical" evidence="10">
    <location>
        <begin position="635"/>
        <end position="654"/>
    </location>
</feature>
<feature type="transmembrane region" description="Helical" evidence="10">
    <location>
        <begin position="666"/>
        <end position="685"/>
    </location>
</feature>
<evidence type="ECO:0000259" key="12">
    <source>
        <dbReference type="Pfam" id="PF12898"/>
    </source>
</evidence>
<feature type="compositionally biased region" description="Polar residues" evidence="11">
    <location>
        <begin position="842"/>
        <end position="851"/>
    </location>
</feature>
<evidence type="ECO:0000256" key="5">
    <source>
        <dbReference type="ARBA" id="ARBA00022679"/>
    </source>
</evidence>
<evidence type="ECO:0000256" key="3">
    <source>
        <dbReference type="ARBA" id="ARBA00007063"/>
    </source>
</evidence>
<organism evidence="13">
    <name type="scientific">Puccinia triticina (isolate 1-1 / race 1 (BBBD))</name>
    <name type="common">Brown leaf rust fungus</name>
    <dbReference type="NCBI Taxonomy" id="630390"/>
    <lineage>
        <taxon>Eukaryota</taxon>
        <taxon>Fungi</taxon>
        <taxon>Dikarya</taxon>
        <taxon>Basidiomycota</taxon>
        <taxon>Pucciniomycotina</taxon>
        <taxon>Pucciniomycetes</taxon>
        <taxon>Pucciniales</taxon>
        <taxon>Pucciniaceae</taxon>
        <taxon>Puccinia</taxon>
    </lineage>
</organism>
<feature type="transmembrane region" description="Helical" evidence="10">
    <location>
        <begin position="468"/>
        <end position="496"/>
    </location>
</feature>
<dbReference type="AlphaFoldDB" id="A0A180GZH1"/>
<evidence type="ECO:0000313" key="15">
    <source>
        <dbReference type="Proteomes" id="UP000005240"/>
    </source>
</evidence>
<accession>A0A180GZH1</accession>
<evidence type="ECO:0000313" key="14">
    <source>
        <dbReference type="EnsemblFungi" id="PTTG_00301-t43_1-p1"/>
    </source>
</evidence>
<evidence type="ECO:0000256" key="9">
    <source>
        <dbReference type="ARBA" id="ARBA00023136"/>
    </source>
</evidence>
<dbReference type="PANTHER" id="PTHR22760:SF2">
    <property type="entry name" value="ALPHA-1,2-MANNOSYLTRANSFERASE ALG9"/>
    <property type="match status" value="1"/>
</dbReference>
<dbReference type="InterPro" id="IPR024630">
    <property type="entry name" value="Stc1"/>
</dbReference>
<dbReference type="Pfam" id="PF12898">
    <property type="entry name" value="Stc1"/>
    <property type="match status" value="1"/>
</dbReference>
<dbReference type="EnsemblFungi" id="PTTG_00301-t43_1">
    <property type="protein sequence ID" value="PTTG_00301-t43_1-p1"/>
    <property type="gene ID" value="PTTG_00301"/>
</dbReference>
<dbReference type="Proteomes" id="UP000005240">
    <property type="component" value="Unassembled WGS sequence"/>
</dbReference>
<dbReference type="EC" id="2.4.1.-" evidence="10"/>
<keyword evidence="4 10" id="KW-0328">Glycosyltransferase</keyword>